<dbReference type="PROSITE" id="PS00647">
    <property type="entry name" value="THYMID_PHOSPHORYLASE"/>
    <property type="match status" value="1"/>
</dbReference>
<dbReference type="EC" id="2.4.2.2" evidence="5"/>
<dbReference type="InterPro" id="IPR035902">
    <property type="entry name" value="Nuc_phospho_transferase"/>
</dbReference>
<comment type="function">
    <text evidence="2">Catalyzes phosphorolysis of the pyrimidine nucleosides uridine, thymidine and 2'-deoxyuridine with the formation of the corresponding pyrimidine base and ribose-1-phosphate.</text>
</comment>
<dbReference type="SUPFAM" id="SSF54680">
    <property type="entry name" value="Pyrimidine nucleoside phosphorylase C-terminal domain"/>
    <property type="match status" value="1"/>
</dbReference>
<dbReference type="GO" id="GO:0006206">
    <property type="term" value="P:pyrimidine nucleobase metabolic process"/>
    <property type="evidence" value="ECO:0007669"/>
    <property type="project" value="InterPro"/>
</dbReference>
<comment type="catalytic activity">
    <reaction evidence="1">
        <text>2'-deoxyuridine + phosphate = 2-deoxy-alpha-D-ribose 1-phosphate + uracil</text>
        <dbReference type="Rhea" id="RHEA:22824"/>
        <dbReference type="ChEBI" id="CHEBI:16450"/>
        <dbReference type="ChEBI" id="CHEBI:17568"/>
        <dbReference type="ChEBI" id="CHEBI:43474"/>
        <dbReference type="ChEBI" id="CHEBI:57259"/>
        <dbReference type="EC" id="2.4.2.2"/>
    </reaction>
</comment>
<dbReference type="GO" id="GO:0006213">
    <property type="term" value="P:pyrimidine nucleoside metabolic process"/>
    <property type="evidence" value="ECO:0007669"/>
    <property type="project" value="InterPro"/>
</dbReference>
<evidence type="ECO:0000256" key="10">
    <source>
        <dbReference type="ARBA" id="ARBA00048525"/>
    </source>
</evidence>
<dbReference type="InterPro" id="IPR018090">
    <property type="entry name" value="Pyrmidine_PPas_bac/euk"/>
</dbReference>
<dbReference type="Pfam" id="PF00591">
    <property type="entry name" value="Glycos_transf_3"/>
    <property type="match status" value="1"/>
</dbReference>
<dbReference type="Gene3D" id="3.40.1030.10">
    <property type="entry name" value="Nucleoside phosphorylase/phosphoribosyltransferase catalytic domain"/>
    <property type="match status" value="1"/>
</dbReference>
<evidence type="ECO:0000256" key="6">
    <source>
        <dbReference type="ARBA" id="ARBA00014680"/>
    </source>
</evidence>
<dbReference type="InterPro" id="IPR036566">
    <property type="entry name" value="PYNP-like_C_sf"/>
</dbReference>
<evidence type="ECO:0000256" key="2">
    <source>
        <dbReference type="ARBA" id="ARBA00003877"/>
    </source>
</evidence>
<evidence type="ECO:0000256" key="3">
    <source>
        <dbReference type="ARBA" id="ARBA00006915"/>
    </source>
</evidence>
<dbReference type="GO" id="GO:0005829">
    <property type="term" value="C:cytosol"/>
    <property type="evidence" value="ECO:0007669"/>
    <property type="project" value="TreeGrafter"/>
</dbReference>
<dbReference type="InterPro" id="IPR013102">
    <property type="entry name" value="PYNP_C"/>
</dbReference>
<comment type="caution">
    <text evidence="12">The sequence shown here is derived from an EMBL/GenBank/DDBJ whole genome shotgun (WGS) entry which is preliminary data.</text>
</comment>
<evidence type="ECO:0000259" key="11">
    <source>
        <dbReference type="SMART" id="SM00941"/>
    </source>
</evidence>
<dbReference type="Gene3D" id="3.90.1170.30">
    <property type="entry name" value="Pyrimidine nucleoside phosphorylase-like, C-terminal domain"/>
    <property type="match status" value="1"/>
</dbReference>
<dbReference type="InterPro" id="IPR036320">
    <property type="entry name" value="Glycosyl_Trfase_fam3_N_dom_sf"/>
</dbReference>
<comment type="similarity">
    <text evidence="3">Belongs to the thymidine/pyrimidine-nucleoside phosphorylase family.</text>
</comment>
<evidence type="ECO:0000256" key="8">
    <source>
        <dbReference type="ARBA" id="ARBA00022679"/>
    </source>
</evidence>
<dbReference type="InterPro" id="IPR000312">
    <property type="entry name" value="Glycosyl_Trfase_fam3"/>
</dbReference>
<gene>
    <name evidence="12" type="ORF">D0435_01605</name>
</gene>
<sequence>MNMNDIIVKKRDGGKLTTEEIGFFVKGYAQGDIPDYQAAALLMAIYFQKMDKEETFALTDAMRYSGDTVDLSGIFGIKVDKHSTGGVGDKTTLICAPLAAACGIPIAKMSGRGLGFTGGTVDKLEAIPGFQTTLEPAAFLKQVNEAGIAVIGQTAHITPADKKIYALRDVTGTVENLSLIASSIMSKKLAAGSDAIVLDVKCGSGAFMENQAAAEELGSLMCEIGSAAGKKTVAVVTDMNQPLGHAVGNSLEVIEAIETLKGNGPADITELSLKLAGVMIFLGARAKTSAEGEMMAKQALYSGAALAKLKTLITRQGGNPAVIEDYDLLPSAAYSMELTAPEAGFITSIDARAIGIASQHTGAGRQSKEDSVDLAAGIYLHCKVGDKAAKGEVLATLYGSSKGKLAAAVKEAEKAFVIGKEKPERPELIKEILGL</sequence>
<organism evidence="12 13">
    <name type="scientific">Anaerotruncus colihominis</name>
    <dbReference type="NCBI Taxonomy" id="169435"/>
    <lineage>
        <taxon>Bacteria</taxon>
        <taxon>Bacillati</taxon>
        <taxon>Bacillota</taxon>
        <taxon>Clostridia</taxon>
        <taxon>Eubacteriales</taxon>
        <taxon>Oscillospiraceae</taxon>
        <taxon>Anaerotruncus</taxon>
    </lineage>
</organism>
<dbReference type="NCBIfam" id="TIGR02644">
    <property type="entry name" value="Y_phosphoryl"/>
    <property type="match status" value="1"/>
</dbReference>
<comment type="catalytic activity">
    <reaction evidence="9">
        <text>uridine + phosphate = alpha-D-ribose 1-phosphate + uracil</text>
        <dbReference type="Rhea" id="RHEA:24388"/>
        <dbReference type="ChEBI" id="CHEBI:16704"/>
        <dbReference type="ChEBI" id="CHEBI:17568"/>
        <dbReference type="ChEBI" id="CHEBI:43474"/>
        <dbReference type="ChEBI" id="CHEBI:57720"/>
        <dbReference type="EC" id="2.4.2.2"/>
    </reaction>
</comment>
<dbReference type="EMBL" id="QXWK01000001">
    <property type="protein sequence ID" value="NBH60371.1"/>
    <property type="molecule type" value="Genomic_DNA"/>
</dbReference>
<dbReference type="GO" id="GO:0009032">
    <property type="term" value="F:thymidine phosphorylase activity"/>
    <property type="evidence" value="ECO:0007669"/>
    <property type="project" value="TreeGrafter"/>
</dbReference>
<dbReference type="Pfam" id="PF07831">
    <property type="entry name" value="PYNP_C"/>
    <property type="match status" value="1"/>
</dbReference>
<dbReference type="SMART" id="SM00941">
    <property type="entry name" value="PYNP_C"/>
    <property type="match status" value="1"/>
</dbReference>
<dbReference type="InterPro" id="IPR000053">
    <property type="entry name" value="Thymidine/pyrmidine_PPase"/>
</dbReference>
<reference evidence="12 13" key="1">
    <citation type="submission" date="2018-08" db="EMBL/GenBank/DDBJ databases">
        <title>Murine metabolic-syndrome-specific gut microbial biobank.</title>
        <authorList>
            <person name="Liu C."/>
        </authorList>
    </citation>
    <scope>NUCLEOTIDE SEQUENCE [LARGE SCALE GENOMIC DNA]</scope>
    <source>
        <strain evidence="12 13">28</strain>
    </source>
</reference>
<proteinExistence type="inferred from homology"/>
<dbReference type="Proteomes" id="UP000446866">
    <property type="component" value="Unassembled WGS sequence"/>
</dbReference>
<dbReference type="PANTHER" id="PTHR10515:SF0">
    <property type="entry name" value="THYMIDINE PHOSPHORYLASE"/>
    <property type="match status" value="1"/>
</dbReference>
<keyword evidence="13" id="KW-1185">Reference proteome</keyword>
<dbReference type="GO" id="GO:0004645">
    <property type="term" value="F:1,4-alpha-oligoglucan phosphorylase activity"/>
    <property type="evidence" value="ECO:0007669"/>
    <property type="project" value="InterPro"/>
</dbReference>
<dbReference type="PANTHER" id="PTHR10515">
    <property type="entry name" value="THYMIDINE PHOSPHORYLASE"/>
    <property type="match status" value="1"/>
</dbReference>
<dbReference type="FunFam" id="3.40.1030.10:FF:000003">
    <property type="entry name" value="Pyrimidine-nucleoside phosphorylase"/>
    <property type="match status" value="1"/>
</dbReference>
<evidence type="ECO:0000256" key="4">
    <source>
        <dbReference type="ARBA" id="ARBA00011738"/>
    </source>
</evidence>
<protein>
    <recommendedName>
        <fullName evidence="6">Pyrimidine-nucleoside phosphorylase</fullName>
        <ecNumber evidence="5">2.4.2.2</ecNumber>
    </recommendedName>
</protein>
<evidence type="ECO:0000256" key="1">
    <source>
        <dbReference type="ARBA" id="ARBA00001066"/>
    </source>
</evidence>
<evidence type="ECO:0000256" key="5">
    <source>
        <dbReference type="ARBA" id="ARBA00011889"/>
    </source>
</evidence>
<dbReference type="NCBIfam" id="NF004747">
    <property type="entry name" value="PRK06078.1"/>
    <property type="match status" value="1"/>
</dbReference>
<evidence type="ECO:0000313" key="12">
    <source>
        <dbReference type="EMBL" id="NBH60371.1"/>
    </source>
</evidence>
<accession>A0A845QH01</accession>
<dbReference type="InterPro" id="IPR017459">
    <property type="entry name" value="Glycosyl_Trfase_fam3_N_dom"/>
</dbReference>
<comment type="subunit">
    <text evidence="4">Homodimer.</text>
</comment>
<dbReference type="Pfam" id="PF02885">
    <property type="entry name" value="Glycos_trans_3N"/>
    <property type="match status" value="1"/>
</dbReference>
<dbReference type="PIRSF" id="PIRSF000478">
    <property type="entry name" value="TP_PyNP"/>
    <property type="match status" value="1"/>
</dbReference>
<dbReference type="Gene3D" id="1.20.970.10">
    <property type="entry name" value="Transferase, Pyrimidine Nucleoside Phosphorylase, Chain C"/>
    <property type="match status" value="1"/>
</dbReference>
<evidence type="ECO:0000256" key="7">
    <source>
        <dbReference type="ARBA" id="ARBA00022676"/>
    </source>
</evidence>
<feature type="domain" description="Pyrimidine nucleoside phosphorylase C-terminal" evidence="11">
    <location>
        <begin position="345"/>
        <end position="419"/>
    </location>
</feature>
<name>A0A845QH01_9FIRM</name>
<dbReference type="SUPFAM" id="SSF47648">
    <property type="entry name" value="Nucleoside phosphorylase/phosphoribosyltransferase N-terminal domain"/>
    <property type="match status" value="1"/>
</dbReference>
<comment type="catalytic activity">
    <reaction evidence="10">
        <text>thymidine + phosphate = 2-deoxy-alpha-D-ribose 1-phosphate + thymine</text>
        <dbReference type="Rhea" id="RHEA:16037"/>
        <dbReference type="ChEBI" id="CHEBI:17748"/>
        <dbReference type="ChEBI" id="CHEBI:17821"/>
        <dbReference type="ChEBI" id="CHEBI:43474"/>
        <dbReference type="ChEBI" id="CHEBI:57259"/>
        <dbReference type="EC" id="2.4.2.2"/>
    </reaction>
</comment>
<keyword evidence="8 12" id="KW-0808">Transferase</keyword>
<evidence type="ECO:0000256" key="9">
    <source>
        <dbReference type="ARBA" id="ARBA00048453"/>
    </source>
</evidence>
<keyword evidence="7 12" id="KW-0328">Glycosyltransferase</keyword>
<dbReference type="NCBIfam" id="NF004490">
    <property type="entry name" value="PRK05820.1"/>
    <property type="match status" value="1"/>
</dbReference>
<dbReference type="RefSeq" id="WP_160200660.1">
    <property type="nucleotide sequence ID" value="NZ_QXWK01000001.1"/>
</dbReference>
<dbReference type="AlphaFoldDB" id="A0A845QH01"/>
<dbReference type="InterPro" id="IPR017872">
    <property type="entry name" value="Pyrmidine_PPase_CS"/>
</dbReference>
<dbReference type="SUPFAM" id="SSF52418">
    <property type="entry name" value="Nucleoside phosphorylase/phosphoribosyltransferase catalytic domain"/>
    <property type="match status" value="1"/>
</dbReference>
<evidence type="ECO:0000313" key="13">
    <source>
        <dbReference type="Proteomes" id="UP000446866"/>
    </source>
</evidence>